<reference evidence="3" key="3">
    <citation type="journal article" date="2015" name="J. Biotechnol.">
        <title>Complete genome sequence of Streptomyces ambofaciens ATCC 23877, the spiramycin producer.</title>
        <authorList>
            <person name="Thibessard A."/>
            <person name="Haas D."/>
            <person name="Gerbaud C."/>
            <person name="Aigle B."/>
            <person name="Lautru S."/>
            <person name="Pernodet J.L."/>
            <person name="Leblond P."/>
        </authorList>
    </citation>
    <scope>NUCLEOTIDE SEQUENCE [LARGE SCALE GENOMIC DNA]</scope>
    <source>
        <strain evidence="3">ATCC 23877 / 3486 / DSM 40053 / JCM 4204 / NBRC 12836 / NRRL B-2516</strain>
    </source>
</reference>
<reference evidence="1" key="4">
    <citation type="submission" date="2015-07" db="EMBL/GenBank/DDBJ databases">
        <title>Complete genome sequence of Streptomyces ambofaciens ATCC 23877, the spiramycin producer.</title>
        <authorList>
            <person name="Thibessard A."/>
            <person name="Haas D."/>
            <person name="Gerbaud C."/>
            <person name="Aigle B."/>
            <person name="Lautru S."/>
            <person name="Pernodet J.-L."/>
            <person name="Leblond P."/>
        </authorList>
    </citation>
    <scope>NUCLEOTIDE SEQUENCE [LARGE SCALE GENOMIC DNA]</scope>
    <source>
        <strain evidence="1">ATCC 23877</strain>
    </source>
</reference>
<dbReference type="EMBL" id="AM238664">
    <property type="protein sequence ID" value="CAJ88033.1"/>
    <property type="molecule type" value="Genomic_DNA"/>
</dbReference>
<accession>A0AC29</accession>
<sequence length="221" mass="24690">MVRDGLVVGGGYSAAMSNAIWDALVATPLPEVRHRAAVVDDLAEVKPVTVAGAHRLAWNDRGGQSAVWYFTDDGRVLLLTFDHESSLNLYAEEDFALQESFFEGVPEPLVALVRDRPENYESLNLTDSATGRTIHYAGGVFWYDGTHWHVSSGLAEHCRREDVDLFGESGFDYCLGVYRFGQDFTAETSVAIREEDGRYDDEKQKEADLTSVREVLIRHGR</sequence>
<dbReference type="KEGG" id="samb:SAM23877_7283"/>
<dbReference type="AlphaFoldDB" id="A0AC29"/>
<evidence type="ECO:0000313" key="1">
    <source>
        <dbReference type="EMBL" id="AKZ60326.1"/>
    </source>
</evidence>
<dbReference type="Proteomes" id="UP000061018">
    <property type="component" value="Chromosome"/>
</dbReference>
<name>A0AC29_STRA7</name>
<evidence type="ECO:0000313" key="3">
    <source>
        <dbReference type="Proteomes" id="UP000061018"/>
    </source>
</evidence>
<evidence type="ECO:0000313" key="2">
    <source>
        <dbReference type="EMBL" id="CAJ88033.1"/>
    </source>
</evidence>
<dbReference type="STRING" id="1889.SAM40697_6571"/>
<protein>
    <submittedName>
        <fullName evidence="2">Uncharacterized protein</fullName>
    </submittedName>
</protein>
<reference evidence="2" key="2">
    <citation type="journal article" date="2006" name="Mol. Biol. Evol.">
        <title>Evolution of the terminal regions of the Streptomyces linear chromosome.</title>
        <authorList>
            <person name="Choulet F."/>
            <person name="Aigle B."/>
            <person name="Gallois A."/>
            <person name="Mangenot S."/>
            <person name="Gerbaud C."/>
            <person name="Truong C."/>
            <person name="Francou F.X."/>
            <person name="Fourrier C."/>
            <person name="Guerineau M."/>
            <person name="Decaris B."/>
            <person name="Barbe V."/>
            <person name="Pernodet J.L."/>
            <person name="Leblond P."/>
        </authorList>
    </citation>
    <scope>NUCLEOTIDE SEQUENCE</scope>
    <source>
        <strain evidence="2">ATCC 23877</strain>
    </source>
</reference>
<reference evidence="2" key="1">
    <citation type="journal article" date="2006" name="Microbiology (Mosc.)">
        <title>Multiple biosynthetic and uptake systems mediate siderophore-dependent iron acquisition in Streptomyces coelicolor A3(2) and Streptomyces ambofaciens ATCC 23877.</title>
        <authorList>
            <person name="Barona-Gomez F."/>
            <person name="Lautru S."/>
            <person name="Francou F.X."/>
            <person name="Leblond P."/>
            <person name="Pernodet J.L."/>
            <person name="Challis G.L."/>
        </authorList>
    </citation>
    <scope>NUCLEOTIDE SEQUENCE</scope>
    <source>
        <strain evidence="2">ATCC 23877</strain>
    </source>
</reference>
<proteinExistence type="predicted"/>
<dbReference type="EMBL" id="CP012382">
    <property type="protein sequence ID" value="AKZ60326.1"/>
    <property type="molecule type" value="Genomic_DNA"/>
</dbReference>
<gene>
    <name evidence="1" type="ORF">SAM23877_7283</name>
    <name evidence="2" type="ORF">SAMR0323</name>
</gene>
<organism evidence="2">
    <name type="scientific">Streptomyces ambofaciens (strain ATCC 23877 / 3486 / DSM 40053 / JCM 4204 / NBRC 12836 / NRRL B-2516)</name>
    <dbReference type="NCBI Taxonomy" id="278992"/>
    <lineage>
        <taxon>Bacteria</taxon>
        <taxon>Bacillati</taxon>
        <taxon>Actinomycetota</taxon>
        <taxon>Actinomycetes</taxon>
        <taxon>Kitasatosporales</taxon>
        <taxon>Streptomycetaceae</taxon>
        <taxon>Streptomyces</taxon>
    </lineage>
</organism>